<dbReference type="GO" id="GO:0009252">
    <property type="term" value="P:peptidoglycan biosynthetic process"/>
    <property type="evidence" value="ECO:0007669"/>
    <property type="project" value="UniProtKB-UniPathway"/>
</dbReference>
<evidence type="ECO:0000256" key="1">
    <source>
        <dbReference type="ARBA" id="ARBA00002624"/>
    </source>
</evidence>
<comment type="similarity">
    <text evidence="4">In the C-terminal section; belongs to the transpeptidase family.</text>
</comment>
<dbReference type="GO" id="GO:0006508">
    <property type="term" value="P:proteolysis"/>
    <property type="evidence" value="ECO:0007669"/>
    <property type="project" value="UniProtKB-KW"/>
</dbReference>
<keyword evidence="8" id="KW-1003">Cell membrane</keyword>
<dbReference type="OrthoDB" id="9766909at2"/>
<comment type="similarity">
    <text evidence="5">In the N-terminal section; belongs to the glycosyltransferase 51 family.</text>
</comment>
<dbReference type="GO" id="GO:0008360">
    <property type="term" value="P:regulation of cell shape"/>
    <property type="evidence" value="ECO:0007669"/>
    <property type="project" value="UniProtKB-KW"/>
</dbReference>
<dbReference type="SUPFAM" id="SSF56601">
    <property type="entry name" value="beta-lactamase/transpeptidase-like"/>
    <property type="match status" value="1"/>
</dbReference>
<dbReference type="InterPro" id="IPR036950">
    <property type="entry name" value="PBP_transglycosylase"/>
</dbReference>
<keyword evidence="9" id="KW-0997">Cell inner membrane</keyword>
<dbReference type="EC" id="2.4.99.28" evidence="25"/>
<evidence type="ECO:0000259" key="30">
    <source>
        <dbReference type="Pfam" id="PF17092"/>
    </source>
</evidence>
<keyword evidence="17" id="KW-0735">Signal-anchor</keyword>
<dbReference type="Gene3D" id="3.40.710.10">
    <property type="entry name" value="DD-peptidase/beta-lactamase superfamily"/>
    <property type="match status" value="2"/>
</dbReference>
<dbReference type="InterPro" id="IPR050396">
    <property type="entry name" value="Glycosyltr_51/Transpeptidase"/>
</dbReference>
<feature type="domain" description="Penicillin-binding protein OB-like" evidence="30">
    <location>
        <begin position="320"/>
        <end position="431"/>
    </location>
</feature>
<evidence type="ECO:0000256" key="14">
    <source>
        <dbReference type="ARBA" id="ARBA00022692"/>
    </source>
</evidence>
<keyword evidence="12" id="KW-0328">Glycosyltransferase</keyword>
<evidence type="ECO:0000259" key="29">
    <source>
        <dbReference type="Pfam" id="PF00912"/>
    </source>
</evidence>
<evidence type="ECO:0000256" key="25">
    <source>
        <dbReference type="ARBA" id="ARBA00044770"/>
    </source>
</evidence>
<dbReference type="EMBL" id="FTPK01000002">
    <property type="protein sequence ID" value="SIT68722.1"/>
    <property type="molecule type" value="Genomic_DNA"/>
</dbReference>
<evidence type="ECO:0000256" key="27">
    <source>
        <dbReference type="ARBA" id="ARBA00060592"/>
    </source>
</evidence>
<dbReference type="GO" id="GO:0071555">
    <property type="term" value="P:cell wall organization"/>
    <property type="evidence" value="ECO:0007669"/>
    <property type="project" value="UniProtKB-KW"/>
</dbReference>
<dbReference type="InterPro" id="IPR001460">
    <property type="entry name" value="PCN-bd_Tpept"/>
</dbReference>
<evidence type="ECO:0000313" key="32">
    <source>
        <dbReference type="Proteomes" id="UP000223759"/>
    </source>
</evidence>
<feature type="domain" description="Glycosyl transferase family 51" evidence="29">
    <location>
        <begin position="59"/>
        <end position="234"/>
    </location>
</feature>
<keyword evidence="10" id="KW-0121">Carboxypeptidase</keyword>
<dbReference type="InterPro" id="IPR031376">
    <property type="entry name" value="PCB_OB"/>
</dbReference>
<dbReference type="GO" id="GO:0008955">
    <property type="term" value="F:peptidoglycan glycosyltransferase activity"/>
    <property type="evidence" value="ECO:0007669"/>
    <property type="project" value="UniProtKB-EC"/>
</dbReference>
<dbReference type="RefSeq" id="WP_076755354.1">
    <property type="nucleotide sequence ID" value="NZ_CP023018.1"/>
</dbReference>
<comment type="catalytic activity">
    <reaction evidence="26">
        <text>[GlcNAc-(1-&gt;4)-Mur2Ac(oyl-L-Ala-gamma-D-Glu-L-Lys-D-Ala-D-Ala)](n)-di-trans,octa-cis-undecaprenyl diphosphate + beta-D-GlcNAc-(1-&gt;4)-Mur2Ac(oyl-L-Ala-gamma-D-Glu-L-Lys-D-Ala-D-Ala)-di-trans,octa-cis-undecaprenyl diphosphate = [GlcNAc-(1-&gt;4)-Mur2Ac(oyl-L-Ala-gamma-D-Glu-L-Lys-D-Ala-D-Ala)](n+1)-di-trans,octa-cis-undecaprenyl diphosphate + di-trans,octa-cis-undecaprenyl diphosphate + H(+)</text>
        <dbReference type="Rhea" id="RHEA:23708"/>
        <dbReference type="Rhea" id="RHEA-COMP:9602"/>
        <dbReference type="Rhea" id="RHEA-COMP:9603"/>
        <dbReference type="ChEBI" id="CHEBI:15378"/>
        <dbReference type="ChEBI" id="CHEBI:58405"/>
        <dbReference type="ChEBI" id="CHEBI:60033"/>
        <dbReference type="ChEBI" id="CHEBI:78435"/>
        <dbReference type="EC" id="2.4.99.28"/>
    </reaction>
</comment>
<dbReference type="GO" id="GO:0046677">
    <property type="term" value="P:response to antibiotic"/>
    <property type="evidence" value="ECO:0007669"/>
    <property type="project" value="UniProtKB-KW"/>
</dbReference>
<evidence type="ECO:0000256" key="5">
    <source>
        <dbReference type="ARBA" id="ARBA00007739"/>
    </source>
</evidence>
<name>A0A1R3VUZ5_9GAMM</name>
<feature type="domain" description="Penicillin-binding protein transpeptidase" evidence="28">
    <location>
        <begin position="433"/>
        <end position="673"/>
    </location>
</feature>
<dbReference type="GO" id="GO:0008658">
    <property type="term" value="F:penicillin binding"/>
    <property type="evidence" value="ECO:0007669"/>
    <property type="project" value="InterPro"/>
</dbReference>
<dbReference type="EC" id="3.4.16.4" evidence="6"/>
<evidence type="ECO:0000256" key="10">
    <source>
        <dbReference type="ARBA" id="ARBA00022645"/>
    </source>
</evidence>
<dbReference type="Gene3D" id="1.10.3810.10">
    <property type="entry name" value="Biosynthetic peptidoglycan transglycosylase-like"/>
    <property type="match status" value="1"/>
</dbReference>
<evidence type="ECO:0000256" key="12">
    <source>
        <dbReference type="ARBA" id="ARBA00022676"/>
    </source>
</evidence>
<dbReference type="Pfam" id="PF00905">
    <property type="entry name" value="Transpeptidase"/>
    <property type="match status" value="1"/>
</dbReference>
<dbReference type="PANTHER" id="PTHR32282">
    <property type="entry name" value="BINDING PROTEIN TRANSPEPTIDASE, PUTATIVE-RELATED"/>
    <property type="match status" value="1"/>
</dbReference>
<evidence type="ECO:0000256" key="22">
    <source>
        <dbReference type="ARBA" id="ARBA00023268"/>
    </source>
</evidence>
<keyword evidence="11" id="KW-0645">Protease</keyword>
<dbReference type="Pfam" id="PF17092">
    <property type="entry name" value="PCB_OB"/>
    <property type="match status" value="1"/>
</dbReference>
<comment type="catalytic activity">
    <reaction evidence="24">
        <text>Preferential cleavage: (Ac)2-L-Lys-D-Ala-|-D-Ala. Also transpeptidation of peptidyl-alanyl moieties that are N-acyl substituents of D-alanine.</text>
        <dbReference type="EC" id="3.4.16.4"/>
    </reaction>
</comment>
<dbReference type="STRING" id="233100.SAMN05216526_0917"/>
<dbReference type="AlphaFoldDB" id="A0A1R3VUZ5"/>
<sequence>MRLLLAPVKLLLTGVFLALVMGVLMLGAGYVYVAPQLPDSETIRDVRLQVPLRVFSEDGALIAEFGEQRREPMAFDEVPELMRLAFLAAEDDRFETHPGVDPLGLLRAGINLISTGEKTQGGSTITMQVARNYFLQRDKTYTRKLTEIFLALRMEREFSKEEIFELYVNKIFLGQRAYGVGAASRVYYGVVPQELTLPQIAMIAGLPQAPSAANPIANPSRAIARRNYVLRRMHELGFITDGDYAEALETPVTARLHAPEVQVSAGHVAEMVRLEMLARYGERAYTEGFRVYTTVDSHMQTAATHAVRAGLDAYDRRHGYRGPEAQLDLSELTEPAQWDRALSSFPRVAGSLRAGLVTALGENHAEVYLGRDEFISLDLQAVRWARPHNPDPQRGPGPTPRSLSQVLSVGDVIRVQHDAENTWRLSQVPVVEGALVAMDVQSGALKALVGGYDFHRSNFNRATSAERQPGSAFKPFIYAAAFEHGYSPATTVNDAPVVVADLSLDAEWRPRNFSGQFYGPTRLREAMVYSRNLVSIRLLDQVGVRDSHAYLRHFGLALSQHPRALSLALGTGSTTPLEMTRAYGVFASGGRLLEPWLIQRIEDAQGNLLYRWEEFMPPERTISEQNAYQMTSMLRDVIREGTGRRARALGRNDLAGKTGTTNDMRDAWFAGYSGSLVTTAWVGFDQNLPLGARETGAGAALPIWIDFMGPALQGAPQIPLNEPDGMITVRIDAATGARAGRDAERTLFESLTAEQFSRLEVAEERSGEAAGGVTEQIF</sequence>
<reference evidence="31 32" key="1">
    <citation type="submission" date="2017-01" db="EMBL/GenBank/DDBJ databases">
        <authorList>
            <person name="Mah S.A."/>
            <person name="Swanson W.J."/>
            <person name="Moy G.W."/>
            <person name="Vacquier V.D."/>
        </authorList>
    </citation>
    <scope>NUCLEOTIDE SEQUENCE [LARGE SCALE GENOMIC DNA]</scope>
    <source>
        <strain evidence="31 32">M9</strain>
    </source>
</reference>
<evidence type="ECO:0000256" key="13">
    <source>
        <dbReference type="ARBA" id="ARBA00022679"/>
    </source>
</evidence>
<dbReference type="UniPathway" id="UPA00219"/>
<comment type="subcellular location">
    <subcellularLocation>
        <location evidence="2">Cell inner membrane</location>
        <topology evidence="2">Single-pass type II membrane protein</topology>
    </subcellularLocation>
</comment>
<comment type="function">
    <text evidence="1">Cell wall formation. Synthesis of cross-linked peptidoglycan from the lipid intermediates. The enzyme has a penicillin-insensitive transglycosylase N-terminal domain (formation of linear glycan strands) and a penicillin-sensitive transpeptidase C-terminal domain (cross-linking of the peptide subunits).</text>
</comment>
<evidence type="ECO:0000256" key="7">
    <source>
        <dbReference type="ARBA" id="ARBA00018638"/>
    </source>
</evidence>
<proteinExistence type="inferred from homology"/>
<gene>
    <name evidence="31" type="ORF">SAMN05216526_0917</name>
</gene>
<evidence type="ECO:0000256" key="3">
    <source>
        <dbReference type="ARBA" id="ARBA00004752"/>
    </source>
</evidence>
<dbReference type="SUPFAM" id="SSF53955">
    <property type="entry name" value="Lysozyme-like"/>
    <property type="match status" value="1"/>
</dbReference>
<dbReference type="FunFam" id="1.10.3810.10:FF:000003">
    <property type="entry name" value="Penicillin-binding protein 1a"/>
    <property type="match status" value="1"/>
</dbReference>
<dbReference type="GO" id="GO:0009002">
    <property type="term" value="F:serine-type D-Ala-D-Ala carboxypeptidase activity"/>
    <property type="evidence" value="ECO:0007669"/>
    <property type="project" value="UniProtKB-EC"/>
</dbReference>
<evidence type="ECO:0000259" key="28">
    <source>
        <dbReference type="Pfam" id="PF00905"/>
    </source>
</evidence>
<evidence type="ECO:0000256" key="8">
    <source>
        <dbReference type="ARBA" id="ARBA00022475"/>
    </source>
</evidence>
<evidence type="ECO:0000256" key="24">
    <source>
        <dbReference type="ARBA" id="ARBA00034000"/>
    </source>
</evidence>
<dbReference type="GO" id="GO:0030288">
    <property type="term" value="C:outer membrane-bounded periplasmic space"/>
    <property type="evidence" value="ECO:0007669"/>
    <property type="project" value="TreeGrafter"/>
</dbReference>
<evidence type="ECO:0000256" key="26">
    <source>
        <dbReference type="ARBA" id="ARBA00049902"/>
    </source>
</evidence>
<dbReference type="NCBIfam" id="TIGR02074">
    <property type="entry name" value="PBP_1a_fam"/>
    <property type="match status" value="1"/>
</dbReference>
<evidence type="ECO:0000256" key="19">
    <source>
        <dbReference type="ARBA" id="ARBA00022989"/>
    </source>
</evidence>
<keyword evidence="32" id="KW-1185">Reference proteome</keyword>
<comment type="pathway">
    <text evidence="27">Glycan biosynthesis.</text>
</comment>
<evidence type="ECO:0000256" key="11">
    <source>
        <dbReference type="ARBA" id="ARBA00022670"/>
    </source>
</evidence>
<keyword evidence="15" id="KW-0378">Hydrolase</keyword>
<keyword evidence="20" id="KW-0472">Membrane</keyword>
<evidence type="ECO:0000313" key="31">
    <source>
        <dbReference type="EMBL" id="SIT68722.1"/>
    </source>
</evidence>
<dbReference type="InterPro" id="IPR023346">
    <property type="entry name" value="Lysozyme-like_dom_sf"/>
</dbReference>
<keyword evidence="21" id="KW-0046">Antibiotic resistance</keyword>
<keyword evidence="19" id="KW-1133">Transmembrane helix</keyword>
<dbReference type="Pfam" id="PF00912">
    <property type="entry name" value="Transgly"/>
    <property type="match status" value="1"/>
</dbReference>
<evidence type="ECO:0000256" key="21">
    <source>
        <dbReference type="ARBA" id="ARBA00023251"/>
    </source>
</evidence>
<keyword evidence="18" id="KW-0573">Peptidoglycan synthesis</keyword>
<evidence type="ECO:0000256" key="17">
    <source>
        <dbReference type="ARBA" id="ARBA00022968"/>
    </source>
</evidence>
<evidence type="ECO:0000256" key="18">
    <source>
        <dbReference type="ARBA" id="ARBA00022984"/>
    </source>
</evidence>
<dbReference type="Proteomes" id="UP000223759">
    <property type="component" value="Unassembled WGS sequence"/>
</dbReference>
<dbReference type="InterPro" id="IPR001264">
    <property type="entry name" value="Glyco_trans_51"/>
</dbReference>
<keyword evidence="14" id="KW-0812">Transmembrane</keyword>
<organism evidence="31 32">
    <name type="scientific">Ectothiorhodosinus mongolicus</name>
    <dbReference type="NCBI Taxonomy" id="233100"/>
    <lineage>
        <taxon>Bacteria</taxon>
        <taxon>Pseudomonadati</taxon>
        <taxon>Pseudomonadota</taxon>
        <taxon>Gammaproteobacteria</taxon>
        <taxon>Chromatiales</taxon>
        <taxon>Ectothiorhodospiraceae</taxon>
        <taxon>Ectothiorhodosinus</taxon>
    </lineage>
</organism>
<dbReference type="InterPro" id="IPR012338">
    <property type="entry name" value="Beta-lactam/transpept-like"/>
</dbReference>
<keyword evidence="23" id="KW-0961">Cell wall biogenesis/degradation</keyword>
<evidence type="ECO:0000256" key="9">
    <source>
        <dbReference type="ARBA" id="ARBA00022519"/>
    </source>
</evidence>
<keyword evidence="13" id="KW-0808">Transferase</keyword>
<evidence type="ECO:0000256" key="15">
    <source>
        <dbReference type="ARBA" id="ARBA00022801"/>
    </source>
</evidence>
<evidence type="ECO:0000256" key="6">
    <source>
        <dbReference type="ARBA" id="ARBA00012448"/>
    </source>
</evidence>
<evidence type="ECO:0000256" key="20">
    <source>
        <dbReference type="ARBA" id="ARBA00023136"/>
    </source>
</evidence>
<dbReference type="GO" id="GO:0005886">
    <property type="term" value="C:plasma membrane"/>
    <property type="evidence" value="ECO:0007669"/>
    <property type="project" value="UniProtKB-SubCell"/>
</dbReference>
<accession>A0A1R3VUZ5</accession>
<evidence type="ECO:0000256" key="16">
    <source>
        <dbReference type="ARBA" id="ARBA00022960"/>
    </source>
</evidence>
<evidence type="ECO:0000256" key="2">
    <source>
        <dbReference type="ARBA" id="ARBA00004249"/>
    </source>
</evidence>
<dbReference type="PANTHER" id="PTHR32282:SF27">
    <property type="entry name" value="PENICILLIN-BINDING PROTEIN 1A"/>
    <property type="match status" value="1"/>
</dbReference>
<protein>
    <recommendedName>
        <fullName evidence="7">Penicillin-binding protein 1A</fullName>
        <ecNumber evidence="25">2.4.99.28</ecNumber>
        <ecNumber evidence="6">3.4.16.4</ecNumber>
    </recommendedName>
</protein>
<evidence type="ECO:0000256" key="23">
    <source>
        <dbReference type="ARBA" id="ARBA00023316"/>
    </source>
</evidence>
<comment type="pathway">
    <text evidence="3">Cell wall biogenesis; peptidoglycan biosynthesis.</text>
</comment>
<evidence type="ECO:0000256" key="4">
    <source>
        <dbReference type="ARBA" id="ARBA00007090"/>
    </source>
</evidence>
<keyword evidence="22" id="KW-0511">Multifunctional enzyme</keyword>
<keyword evidence="16" id="KW-0133">Cell shape</keyword>